<dbReference type="AlphaFoldDB" id="A0AAJ0CDM0"/>
<dbReference type="InterPro" id="IPR010730">
    <property type="entry name" value="HET"/>
</dbReference>
<dbReference type="PANTHER" id="PTHR33112">
    <property type="entry name" value="DOMAIN PROTEIN, PUTATIVE-RELATED"/>
    <property type="match status" value="1"/>
</dbReference>
<gene>
    <name evidence="3" type="ORF">QQS21_011245</name>
</gene>
<evidence type="ECO:0000256" key="1">
    <source>
        <dbReference type="SAM" id="MobiDB-lite"/>
    </source>
</evidence>
<dbReference type="Proteomes" id="UP001251528">
    <property type="component" value="Unassembled WGS sequence"/>
</dbReference>
<sequence length="756" mass="85295">MTKLKCDTAPPTAEPSMTSPPRALAQASRETDSSASRQYESFSCVRNMLGALSNRRKYKKDECNACRTYFTLSTTILTQNDSGDWVFGPPADLRVLEPGNQACCYGCCVAGFCLSFFAHVMGKRKIKFGPELHHVTIRRTLEGTLLVLYNRSRSPVELDILKTSISKAHTSWIPRFRSLFEPKPRISAPLYVMNTSEGIPISGDTGSRAALAKICDWFKTCVTSHGGCGTFRELPLLPTRIIRVSRKGKLKLIEPKGRRGHYVCLSHRWLEKAKMPRCTQGNISSLKKQIPWKWLTPTFRDAIVFTRRFSRWFLRCYPGFGPIQYVWIDSLCIIQDSHEDWEQESSRMCAVYEGAIITVAAAAGPERLFSTAELAHRGVELTTSQWRDCKVYLREPLPDHDSHIETIYNGTAGYTARSRLDLLTRGWVLQERFLSRRWVLFTPHEIMWECFEASDCECGKLGQRMLRKVLPHANGIVPAGLEVETEMRKYEISKQSGDPNYKAFPLPMKIAIHKSLTDSGECRERHLRNWWRRLVERYSALNLTKESDRLPAIGGLANWFHRTIGVSDYVAGHFIQSLPLDLGWYANSPAETSRQATGCNASWAWTACAAEITMPHELDIGTFKVLPKLISVGNPNQTHGGPANVGACIKIRCSLLGALNMGSGGDASRLEIKYFPDRAGDTKLSVDETRYVPLLSLHDDEEKSWMLLHVRPLDAGDLRFRRFGNLQIFGSAGDCSDDMMRVCFDAGEEDVEIELV</sequence>
<dbReference type="EMBL" id="JASWJB010000367">
    <property type="protein sequence ID" value="KAK2591069.1"/>
    <property type="molecule type" value="Genomic_DNA"/>
</dbReference>
<feature type="domain" description="Heterokaryon incompatibility" evidence="2">
    <location>
        <begin position="262"/>
        <end position="431"/>
    </location>
</feature>
<keyword evidence="4" id="KW-1185">Reference proteome</keyword>
<accession>A0AAJ0CDM0</accession>
<dbReference type="Pfam" id="PF06985">
    <property type="entry name" value="HET"/>
    <property type="match status" value="1"/>
</dbReference>
<proteinExistence type="predicted"/>
<name>A0AAJ0CDM0_9HYPO</name>
<evidence type="ECO:0000313" key="4">
    <source>
        <dbReference type="Proteomes" id="UP001251528"/>
    </source>
</evidence>
<comment type="caution">
    <text evidence="3">The sequence shown here is derived from an EMBL/GenBank/DDBJ whole genome shotgun (WGS) entry which is preliminary data.</text>
</comment>
<protein>
    <recommendedName>
        <fullName evidence="2">Heterokaryon incompatibility domain-containing protein</fullName>
    </recommendedName>
</protein>
<dbReference type="PANTHER" id="PTHR33112:SF9">
    <property type="entry name" value="HETEROKARYON INCOMPATIBILITY DOMAIN-CONTAINING PROTEIN"/>
    <property type="match status" value="1"/>
</dbReference>
<reference evidence="3" key="1">
    <citation type="submission" date="2023-06" db="EMBL/GenBank/DDBJ databases">
        <title>Conoideocrella luteorostrata (Hypocreales: Clavicipitaceae), a potential biocontrol fungus for elongate hemlock scale in United States Christmas tree production areas.</title>
        <authorList>
            <person name="Barrett H."/>
            <person name="Lovett B."/>
            <person name="Macias A.M."/>
            <person name="Stajich J.E."/>
            <person name="Kasson M.T."/>
        </authorList>
    </citation>
    <scope>NUCLEOTIDE SEQUENCE</scope>
    <source>
        <strain evidence="3">ARSEF 14590</strain>
    </source>
</reference>
<feature type="region of interest" description="Disordered" evidence="1">
    <location>
        <begin position="1"/>
        <end position="34"/>
    </location>
</feature>
<organism evidence="3 4">
    <name type="scientific">Conoideocrella luteorostrata</name>
    <dbReference type="NCBI Taxonomy" id="1105319"/>
    <lineage>
        <taxon>Eukaryota</taxon>
        <taxon>Fungi</taxon>
        <taxon>Dikarya</taxon>
        <taxon>Ascomycota</taxon>
        <taxon>Pezizomycotina</taxon>
        <taxon>Sordariomycetes</taxon>
        <taxon>Hypocreomycetidae</taxon>
        <taxon>Hypocreales</taxon>
        <taxon>Clavicipitaceae</taxon>
        <taxon>Conoideocrella</taxon>
    </lineage>
</organism>
<evidence type="ECO:0000313" key="3">
    <source>
        <dbReference type="EMBL" id="KAK2591069.1"/>
    </source>
</evidence>
<evidence type="ECO:0000259" key="2">
    <source>
        <dbReference type="Pfam" id="PF06985"/>
    </source>
</evidence>